<sequence>MNIIVCGGRIVSGDGFRQIVAKTLLSIHTSTPIDTLIDSGASHGAVYLAREWARVHNIQTKSFPALLGRHGSHCGHMRNQKMIDYALHHNAPKGGQNHTMLVIFKDKHGRGTKDIIKQAKQANILVWVVDLESEAS</sequence>
<dbReference type="RefSeq" id="WP_100137824.1">
    <property type="nucleotide sequence ID" value="NZ_MEIS01000117.1"/>
</dbReference>
<protein>
    <recommendedName>
        <fullName evidence="1">YspA cpYpsA-related SLOG domain-containing protein</fullName>
    </recommendedName>
</protein>
<dbReference type="AlphaFoldDB" id="A0A2N9XWJ8"/>
<proteinExistence type="predicted"/>
<evidence type="ECO:0000313" key="2">
    <source>
        <dbReference type="EMBL" id="PIT54081.1"/>
    </source>
</evidence>
<dbReference type="Pfam" id="PF10686">
    <property type="entry name" value="YAcAr"/>
    <property type="match status" value="1"/>
</dbReference>
<feature type="domain" description="YspA cpYpsA-related SLOG" evidence="1">
    <location>
        <begin position="1"/>
        <end position="70"/>
    </location>
</feature>
<reference evidence="2" key="1">
    <citation type="journal article" date="2017" name="MBio">
        <title>Type VI secretion-mediated competition in the bee gut microbiome.</title>
        <authorList>
            <person name="Steele M.I."/>
            <person name="Kwong W.K."/>
            <person name="Powell J.E."/>
            <person name="Whiteley M."/>
            <person name="Moran N.A."/>
        </authorList>
    </citation>
    <scope>NUCLEOTIDE SEQUENCE [LARGE SCALE GENOMIC DNA]</scope>
    <source>
        <strain evidence="2">Nev3CBA3</strain>
    </source>
</reference>
<dbReference type="EMBL" id="MEIS01000117">
    <property type="protein sequence ID" value="PIT54081.1"/>
    <property type="molecule type" value="Genomic_DNA"/>
</dbReference>
<comment type="caution">
    <text evidence="2">The sequence shown here is derived from an EMBL/GenBank/DDBJ whole genome shotgun (WGS) entry which is preliminary data.</text>
</comment>
<evidence type="ECO:0000313" key="3">
    <source>
        <dbReference type="Proteomes" id="UP000229434"/>
    </source>
</evidence>
<evidence type="ECO:0000259" key="1">
    <source>
        <dbReference type="Pfam" id="PF10686"/>
    </source>
</evidence>
<organism evidence="2 3">
    <name type="scientific">Snodgrassella alvi</name>
    <dbReference type="NCBI Taxonomy" id="1196083"/>
    <lineage>
        <taxon>Bacteria</taxon>
        <taxon>Pseudomonadati</taxon>
        <taxon>Pseudomonadota</taxon>
        <taxon>Betaproteobacteria</taxon>
        <taxon>Neisseriales</taxon>
        <taxon>Neisseriaceae</taxon>
        <taxon>Snodgrassella</taxon>
    </lineage>
</organism>
<gene>
    <name evidence="2" type="ORF">BHC49_09035</name>
</gene>
<accession>A0A2N9XWJ8</accession>
<dbReference type="InterPro" id="IPR019627">
    <property type="entry name" value="YAcAr"/>
</dbReference>
<name>A0A2N9XWJ8_9NEIS</name>
<dbReference type="Proteomes" id="UP000229434">
    <property type="component" value="Unassembled WGS sequence"/>
</dbReference>